<dbReference type="AlphaFoldDB" id="A0A166EVH7"/>
<accession>A0A166EVH7</accession>
<evidence type="ECO:0000313" key="3">
    <source>
        <dbReference type="Proteomes" id="UP000076532"/>
    </source>
</evidence>
<protein>
    <submittedName>
        <fullName evidence="2">Uncharacterized protein</fullName>
    </submittedName>
</protein>
<organism evidence="2 3">
    <name type="scientific">Athelia psychrophila</name>
    <dbReference type="NCBI Taxonomy" id="1759441"/>
    <lineage>
        <taxon>Eukaryota</taxon>
        <taxon>Fungi</taxon>
        <taxon>Dikarya</taxon>
        <taxon>Basidiomycota</taxon>
        <taxon>Agaricomycotina</taxon>
        <taxon>Agaricomycetes</taxon>
        <taxon>Agaricomycetidae</taxon>
        <taxon>Atheliales</taxon>
        <taxon>Atheliaceae</taxon>
        <taxon>Athelia</taxon>
    </lineage>
</organism>
<feature type="compositionally biased region" description="Pro residues" evidence="1">
    <location>
        <begin position="157"/>
        <end position="187"/>
    </location>
</feature>
<evidence type="ECO:0000313" key="2">
    <source>
        <dbReference type="EMBL" id="KZP16151.1"/>
    </source>
</evidence>
<feature type="region of interest" description="Disordered" evidence="1">
    <location>
        <begin position="151"/>
        <end position="220"/>
    </location>
</feature>
<feature type="region of interest" description="Disordered" evidence="1">
    <location>
        <begin position="45"/>
        <end position="102"/>
    </location>
</feature>
<evidence type="ECO:0000256" key="1">
    <source>
        <dbReference type="SAM" id="MobiDB-lite"/>
    </source>
</evidence>
<name>A0A166EVH7_9AGAM</name>
<proteinExistence type="predicted"/>
<feature type="compositionally biased region" description="Basic and acidic residues" evidence="1">
    <location>
        <begin position="45"/>
        <end position="61"/>
    </location>
</feature>
<dbReference type="EMBL" id="KV417596">
    <property type="protein sequence ID" value="KZP16151.1"/>
    <property type="molecule type" value="Genomic_DNA"/>
</dbReference>
<dbReference type="Proteomes" id="UP000076532">
    <property type="component" value="Unassembled WGS sequence"/>
</dbReference>
<feature type="compositionally biased region" description="Low complexity" evidence="1">
    <location>
        <begin position="188"/>
        <end position="199"/>
    </location>
</feature>
<sequence>MVLDWDGTRGNAIIEHARDSHALLLSDTGASSLWAKQGWSRLKIGSEEKQSQHSRRTEGLDLSKFPSFPPATTTNHDPRPGRPSTTTARRGTAVPGSLGRSTRSGHIFSPWLQVGPLAPAHSLGELLARAIGAEGAQDDFNDGVITAITADDEYPAPNNPYQPPIHFPASPPPSAPRTPCAPTPSTPPAISVSSPGRPTVAPPAPPSRPLPPSSGPSIHN</sequence>
<reference evidence="2 3" key="1">
    <citation type="journal article" date="2016" name="Mol. Biol. Evol.">
        <title>Comparative Genomics of Early-Diverging Mushroom-Forming Fungi Provides Insights into the Origins of Lignocellulose Decay Capabilities.</title>
        <authorList>
            <person name="Nagy L.G."/>
            <person name="Riley R."/>
            <person name="Tritt A."/>
            <person name="Adam C."/>
            <person name="Daum C."/>
            <person name="Floudas D."/>
            <person name="Sun H."/>
            <person name="Yadav J.S."/>
            <person name="Pangilinan J."/>
            <person name="Larsson K.H."/>
            <person name="Matsuura K."/>
            <person name="Barry K."/>
            <person name="Labutti K."/>
            <person name="Kuo R."/>
            <person name="Ohm R.A."/>
            <person name="Bhattacharya S.S."/>
            <person name="Shirouzu T."/>
            <person name="Yoshinaga Y."/>
            <person name="Martin F.M."/>
            <person name="Grigoriev I.V."/>
            <person name="Hibbett D.S."/>
        </authorList>
    </citation>
    <scope>NUCLEOTIDE SEQUENCE [LARGE SCALE GENOMIC DNA]</scope>
    <source>
        <strain evidence="2 3">CBS 109695</strain>
    </source>
</reference>
<feature type="compositionally biased region" description="Pro residues" evidence="1">
    <location>
        <begin position="200"/>
        <end position="214"/>
    </location>
</feature>
<keyword evidence="3" id="KW-1185">Reference proteome</keyword>
<gene>
    <name evidence="2" type="ORF">FIBSPDRAFT_895201</name>
</gene>